<dbReference type="InterPro" id="IPR003593">
    <property type="entry name" value="AAA+_ATPase"/>
</dbReference>
<evidence type="ECO:0000256" key="3">
    <source>
        <dbReference type="ARBA" id="ARBA00022448"/>
    </source>
</evidence>
<dbReference type="NCBIfam" id="TIGR01727">
    <property type="entry name" value="oligo_HPY"/>
    <property type="match status" value="1"/>
</dbReference>
<comment type="subcellular location">
    <subcellularLocation>
        <location evidence="1">Cell inner membrane</location>
        <topology evidence="1">Peripheral membrane protein</topology>
    </subcellularLocation>
</comment>
<name>A0A1W9HQ89_9HYPH</name>
<evidence type="ECO:0000256" key="1">
    <source>
        <dbReference type="ARBA" id="ARBA00004417"/>
    </source>
</evidence>
<dbReference type="PANTHER" id="PTHR43776:SF7">
    <property type="entry name" value="D,D-DIPEPTIDE TRANSPORT ATP-BINDING PROTEIN DDPF-RELATED"/>
    <property type="match status" value="1"/>
</dbReference>
<dbReference type="SUPFAM" id="SSF52540">
    <property type="entry name" value="P-loop containing nucleoside triphosphate hydrolases"/>
    <property type="match status" value="1"/>
</dbReference>
<dbReference type="Pfam" id="PF00005">
    <property type="entry name" value="ABC_tran"/>
    <property type="match status" value="1"/>
</dbReference>
<sequence>MTPVLLVQNLKKYFPVGGGFPGIRKRVVYAVDDVTFSIARGETLSLVGESGCGKSTVGKAILKLFPLTGGDVILNGERFDTLEGRALQEKRRFIQVVFQDPFSSLNPRMKVGDIIAEPLRNFKLAEDRQTLDKRLAEIIAKVGLPRDAAGRFPHEFSGGQRQRIGIARALAASPDLIICDEAVSALDVSVKAQIVNLLQDLQRELGLTLLFISHDLAIVEHMTHHVAVMYLGRIVEMGPREALFAAPRHPYTQALLSAVPSLDPDKRDGRIILSGDVPSPMSPPSGCRFHTRCPQAFARCRVEEPATRQVGPDHVAACHLNDQAPQPTGGAT</sequence>
<dbReference type="Pfam" id="PF08352">
    <property type="entry name" value="oligo_HPY"/>
    <property type="match status" value="1"/>
</dbReference>
<dbReference type="Gene3D" id="3.40.50.300">
    <property type="entry name" value="P-loop containing nucleotide triphosphate hydrolases"/>
    <property type="match status" value="1"/>
</dbReference>
<dbReference type="GO" id="GO:0016887">
    <property type="term" value="F:ATP hydrolysis activity"/>
    <property type="evidence" value="ECO:0007669"/>
    <property type="project" value="InterPro"/>
</dbReference>
<dbReference type="PANTHER" id="PTHR43776">
    <property type="entry name" value="TRANSPORT ATP-BINDING PROTEIN"/>
    <property type="match status" value="1"/>
</dbReference>
<evidence type="ECO:0000256" key="4">
    <source>
        <dbReference type="ARBA" id="ARBA00022741"/>
    </source>
</evidence>
<evidence type="ECO:0000256" key="5">
    <source>
        <dbReference type="ARBA" id="ARBA00022840"/>
    </source>
</evidence>
<dbReference type="InterPro" id="IPR013563">
    <property type="entry name" value="Oligopep_ABC_C"/>
</dbReference>
<keyword evidence="5" id="KW-0067">ATP-binding</keyword>
<accession>A0A1W9HQ89</accession>
<dbReference type="InterPro" id="IPR003439">
    <property type="entry name" value="ABC_transporter-like_ATP-bd"/>
</dbReference>
<dbReference type="InterPro" id="IPR017871">
    <property type="entry name" value="ABC_transporter-like_CS"/>
</dbReference>
<dbReference type="GO" id="GO:0005524">
    <property type="term" value="F:ATP binding"/>
    <property type="evidence" value="ECO:0007669"/>
    <property type="project" value="UniProtKB-KW"/>
</dbReference>
<dbReference type="InterPro" id="IPR027417">
    <property type="entry name" value="P-loop_NTPase"/>
</dbReference>
<dbReference type="CDD" id="cd03257">
    <property type="entry name" value="ABC_NikE_OppD_transporters"/>
    <property type="match status" value="1"/>
</dbReference>
<dbReference type="SMART" id="SM00382">
    <property type="entry name" value="AAA"/>
    <property type="match status" value="1"/>
</dbReference>
<dbReference type="AlphaFoldDB" id="A0A1W9HQ89"/>
<dbReference type="GO" id="GO:0005886">
    <property type="term" value="C:plasma membrane"/>
    <property type="evidence" value="ECO:0007669"/>
    <property type="project" value="UniProtKB-SubCell"/>
</dbReference>
<keyword evidence="4" id="KW-0547">Nucleotide-binding</keyword>
<protein>
    <submittedName>
        <fullName evidence="7">Peptide ABC transporter substrate-binding protein</fullName>
    </submittedName>
</protein>
<evidence type="ECO:0000259" key="6">
    <source>
        <dbReference type="PROSITE" id="PS50893"/>
    </source>
</evidence>
<organism evidence="7 8">
    <name type="scientific">Candidatus Raskinella chloraquaticus</name>
    <dbReference type="NCBI Taxonomy" id="1951219"/>
    <lineage>
        <taxon>Bacteria</taxon>
        <taxon>Pseudomonadati</taxon>
        <taxon>Pseudomonadota</taxon>
        <taxon>Alphaproteobacteria</taxon>
        <taxon>Hyphomicrobiales</taxon>
        <taxon>Phreatobacteraceae</taxon>
        <taxon>Candidatus Raskinella</taxon>
    </lineage>
</organism>
<dbReference type="GO" id="GO:0015833">
    <property type="term" value="P:peptide transport"/>
    <property type="evidence" value="ECO:0007669"/>
    <property type="project" value="InterPro"/>
</dbReference>
<reference evidence="7 8" key="1">
    <citation type="journal article" date="2017" name="Water Res.">
        <title>Comammox in drinking water systems.</title>
        <authorList>
            <person name="Wang Y."/>
            <person name="Ma L."/>
            <person name="Mao Y."/>
            <person name="Jiang X."/>
            <person name="Xia Y."/>
            <person name="Yu K."/>
            <person name="Li B."/>
            <person name="Zhang T."/>
        </authorList>
    </citation>
    <scope>NUCLEOTIDE SEQUENCE [LARGE SCALE GENOMIC DNA]</scope>
    <source>
        <strain evidence="7">SG_bin8</strain>
    </source>
</reference>
<proteinExistence type="inferred from homology"/>
<dbReference type="GO" id="GO:0055085">
    <property type="term" value="P:transmembrane transport"/>
    <property type="evidence" value="ECO:0007669"/>
    <property type="project" value="UniProtKB-ARBA"/>
</dbReference>
<evidence type="ECO:0000313" key="8">
    <source>
        <dbReference type="Proteomes" id="UP000192872"/>
    </source>
</evidence>
<dbReference type="PROSITE" id="PS00211">
    <property type="entry name" value="ABC_TRANSPORTER_1"/>
    <property type="match status" value="1"/>
</dbReference>
<dbReference type="STRING" id="1827387.A4S15_02640"/>
<feature type="domain" description="ABC transporter" evidence="6">
    <location>
        <begin position="5"/>
        <end position="256"/>
    </location>
</feature>
<evidence type="ECO:0000256" key="2">
    <source>
        <dbReference type="ARBA" id="ARBA00005417"/>
    </source>
</evidence>
<dbReference type="RefSeq" id="WP_376799847.1">
    <property type="nucleotide sequence ID" value="NZ_DBNB01000008.1"/>
</dbReference>
<comment type="caution">
    <text evidence="7">The sequence shown here is derived from an EMBL/GenBank/DDBJ whole genome shotgun (WGS) entry which is preliminary data.</text>
</comment>
<dbReference type="PROSITE" id="PS50893">
    <property type="entry name" value="ABC_TRANSPORTER_2"/>
    <property type="match status" value="1"/>
</dbReference>
<gene>
    <name evidence="7" type="ORF">A4S15_02640</name>
</gene>
<dbReference type="FunFam" id="3.40.50.300:FF:000016">
    <property type="entry name" value="Oligopeptide ABC transporter ATP-binding component"/>
    <property type="match status" value="1"/>
</dbReference>
<comment type="similarity">
    <text evidence="2">Belongs to the ABC transporter superfamily.</text>
</comment>
<evidence type="ECO:0000313" key="7">
    <source>
        <dbReference type="EMBL" id="OQW49638.1"/>
    </source>
</evidence>
<dbReference type="EMBL" id="LWDL01000031">
    <property type="protein sequence ID" value="OQW49638.1"/>
    <property type="molecule type" value="Genomic_DNA"/>
</dbReference>
<dbReference type="Proteomes" id="UP000192872">
    <property type="component" value="Unassembled WGS sequence"/>
</dbReference>
<dbReference type="InterPro" id="IPR050319">
    <property type="entry name" value="ABC_transp_ATP-bind"/>
</dbReference>
<keyword evidence="3" id="KW-0813">Transport</keyword>